<organism evidence="1 2">
    <name type="scientific">Stephania japonica</name>
    <dbReference type="NCBI Taxonomy" id="461633"/>
    <lineage>
        <taxon>Eukaryota</taxon>
        <taxon>Viridiplantae</taxon>
        <taxon>Streptophyta</taxon>
        <taxon>Embryophyta</taxon>
        <taxon>Tracheophyta</taxon>
        <taxon>Spermatophyta</taxon>
        <taxon>Magnoliopsida</taxon>
        <taxon>Ranunculales</taxon>
        <taxon>Menispermaceae</taxon>
        <taxon>Menispermoideae</taxon>
        <taxon>Cissampelideae</taxon>
        <taxon>Stephania</taxon>
    </lineage>
</organism>
<dbReference type="EMBL" id="JBBNAE010000003">
    <property type="protein sequence ID" value="KAK9138851.1"/>
    <property type="molecule type" value="Genomic_DNA"/>
</dbReference>
<dbReference type="AlphaFoldDB" id="A0AAP0PFG1"/>
<gene>
    <name evidence="1" type="ORF">Sjap_009445</name>
</gene>
<evidence type="ECO:0000313" key="2">
    <source>
        <dbReference type="Proteomes" id="UP001417504"/>
    </source>
</evidence>
<keyword evidence="2" id="KW-1185">Reference proteome</keyword>
<name>A0AAP0PFG1_9MAGN</name>
<reference evidence="1 2" key="1">
    <citation type="submission" date="2024-01" db="EMBL/GenBank/DDBJ databases">
        <title>Genome assemblies of Stephania.</title>
        <authorList>
            <person name="Yang L."/>
        </authorList>
    </citation>
    <scope>NUCLEOTIDE SEQUENCE [LARGE SCALE GENOMIC DNA]</scope>
    <source>
        <strain evidence="1">QJT</strain>
        <tissue evidence="1">Leaf</tissue>
    </source>
</reference>
<evidence type="ECO:0000313" key="1">
    <source>
        <dbReference type="EMBL" id="KAK9138851.1"/>
    </source>
</evidence>
<protein>
    <submittedName>
        <fullName evidence="1">Uncharacterized protein</fullName>
    </submittedName>
</protein>
<sequence>MKSLITLNSFPVRIPGSTSNAHSMFEITRLTGSALTFFTPSLLLRSTSPPSQKSFANCLLLKSRLPPFIFLSM</sequence>
<accession>A0AAP0PFG1</accession>
<dbReference type="Proteomes" id="UP001417504">
    <property type="component" value="Unassembled WGS sequence"/>
</dbReference>
<comment type="caution">
    <text evidence="1">The sequence shown here is derived from an EMBL/GenBank/DDBJ whole genome shotgun (WGS) entry which is preliminary data.</text>
</comment>
<proteinExistence type="predicted"/>